<keyword evidence="2" id="KW-0975">Bacterial flagellum</keyword>
<dbReference type="AlphaFoldDB" id="A0A2L1U853"/>
<comment type="subcellular location">
    <subcellularLocation>
        <location evidence="2">Bacterial flagellum basal body</location>
    </subcellularLocation>
</comment>
<dbReference type="PANTHER" id="PTHR30435:SF19">
    <property type="entry name" value="FLAGELLAR BASAL-BODY ROD PROTEIN FLGG"/>
    <property type="match status" value="1"/>
</dbReference>
<proteinExistence type="inferred from homology"/>
<dbReference type="InterPro" id="IPR001444">
    <property type="entry name" value="Flag_bb_rod_N"/>
</dbReference>
<sequence length="275" mass="29981">MNHSMINASVSMNGLQQKLDILANNIANINTVGYKRKDASFQEILTSVKNQPEKFQLPGRMTPSGLQLGWGARLSQISSDFTQGPVENTQNSLDLMVQGDGMFEILVDGKPYWTKSGSFQLSVMPGNQGLALTTKDGHYVSGLNGEPIILPPNTQPKIDEQGNVVAYSETGARPVQVGRIRVVQIERPQLLEAVGENFYTLKAGIEKGQALRDAAGLTVQEQGKLKVMQGYLEQSNVNLPDEMTELINVQRAFQLSSRAVTSSDSMMGLANNLRG</sequence>
<evidence type="ECO:0000256" key="2">
    <source>
        <dbReference type="RuleBase" id="RU362116"/>
    </source>
</evidence>
<dbReference type="NCBIfam" id="TIGR03506">
    <property type="entry name" value="FlgEFG_subfam"/>
    <property type="match status" value="1"/>
</dbReference>
<evidence type="ECO:0000259" key="5">
    <source>
        <dbReference type="Pfam" id="PF22692"/>
    </source>
</evidence>
<accession>A0A2L1U853</accession>
<evidence type="ECO:0000259" key="3">
    <source>
        <dbReference type="Pfam" id="PF00460"/>
    </source>
</evidence>
<organism evidence="6 7">
    <name type="scientific">Paenibacillus larvae subsp. larvae</name>
    <dbReference type="NCBI Taxonomy" id="147375"/>
    <lineage>
        <taxon>Bacteria</taxon>
        <taxon>Bacillati</taxon>
        <taxon>Bacillota</taxon>
        <taxon>Bacilli</taxon>
        <taxon>Bacillales</taxon>
        <taxon>Paenibacillaceae</taxon>
        <taxon>Paenibacillus</taxon>
    </lineage>
</organism>
<evidence type="ECO:0000313" key="7">
    <source>
        <dbReference type="Proteomes" id="UP000239833"/>
    </source>
</evidence>
<dbReference type="EMBL" id="CP019655">
    <property type="protein sequence ID" value="AVF24344.1"/>
    <property type="molecule type" value="Genomic_DNA"/>
</dbReference>
<dbReference type="PANTHER" id="PTHR30435">
    <property type="entry name" value="FLAGELLAR PROTEIN"/>
    <property type="match status" value="1"/>
</dbReference>
<dbReference type="InterPro" id="IPR020013">
    <property type="entry name" value="Flagellar_FlgE/F/G"/>
</dbReference>
<gene>
    <name evidence="6" type="primary">flgG1</name>
    <name evidence="6" type="ORF">ERICIII_00078</name>
</gene>
<dbReference type="RefSeq" id="WP_077996425.1">
    <property type="nucleotide sequence ID" value="NZ_CP019655.1"/>
</dbReference>
<evidence type="ECO:0000313" key="6">
    <source>
        <dbReference type="EMBL" id="AVF24344.1"/>
    </source>
</evidence>
<dbReference type="GO" id="GO:0009425">
    <property type="term" value="C:bacterial-type flagellum basal body"/>
    <property type="evidence" value="ECO:0007669"/>
    <property type="project" value="UniProtKB-SubCell"/>
</dbReference>
<protein>
    <submittedName>
        <fullName evidence="6">Flagellar basal-body rod protein FlgG</fullName>
    </submittedName>
</protein>
<dbReference type="InterPro" id="IPR010930">
    <property type="entry name" value="Flg_bb/hook_C_dom"/>
</dbReference>
<comment type="similarity">
    <text evidence="1 2">Belongs to the flagella basal body rod proteins family.</text>
</comment>
<feature type="domain" description="Flagellar hook protein FlgE/F/G-like D1" evidence="5">
    <location>
        <begin position="96"/>
        <end position="166"/>
    </location>
</feature>
<name>A0A2L1U853_9BACL</name>
<dbReference type="Proteomes" id="UP000239833">
    <property type="component" value="Chromosome"/>
</dbReference>
<feature type="domain" description="Flagellar basal-body/hook protein C-terminal" evidence="4">
    <location>
        <begin position="228"/>
        <end position="273"/>
    </location>
</feature>
<dbReference type="InterPro" id="IPR053967">
    <property type="entry name" value="LlgE_F_G-like_D1"/>
</dbReference>
<dbReference type="GO" id="GO:0071978">
    <property type="term" value="P:bacterial-type flagellum-dependent swarming motility"/>
    <property type="evidence" value="ECO:0007669"/>
    <property type="project" value="TreeGrafter"/>
</dbReference>
<reference evidence="7" key="1">
    <citation type="submission" date="2017-02" db="EMBL/GenBank/DDBJ databases">
        <title>Delineation of Paenibacillus larvae strains originating from foulbrood outbreaks.</title>
        <authorList>
            <person name="Beims H."/>
            <person name="Bunk B."/>
            <person name="Sproeer C."/>
            <person name="Mohr K.I."/>
            <person name="Pradella S."/>
            <person name="Guenther G."/>
            <person name="Rohde M."/>
            <person name="von der Ohe W."/>
            <person name="Steinert M."/>
        </authorList>
    </citation>
    <scope>NUCLEOTIDE SEQUENCE [LARGE SCALE GENOMIC DNA]</scope>
    <source>
        <strain evidence="7">Eric_III</strain>
    </source>
</reference>
<dbReference type="STRING" id="147375.BXP28_16565"/>
<keyword evidence="6" id="KW-0282">Flagellum</keyword>
<dbReference type="InterPro" id="IPR037925">
    <property type="entry name" value="FlgE/F/G-like"/>
</dbReference>
<feature type="domain" description="Flagellar basal body rod protein N-terminal" evidence="3">
    <location>
        <begin position="12"/>
        <end position="35"/>
    </location>
</feature>
<keyword evidence="6" id="KW-0966">Cell projection</keyword>
<dbReference type="GeneID" id="64216963"/>
<evidence type="ECO:0000259" key="4">
    <source>
        <dbReference type="Pfam" id="PF06429"/>
    </source>
</evidence>
<evidence type="ECO:0000256" key="1">
    <source>
        <dbReference type="ARBA" id="ARBA00009677"/>
    </source>
</evidence>
<dbReference type="Pfam" id="PF00460">
    <property type="entry name" value="Flg_bb_rod"/>
    <property type="match status" value="1"/>
</dbReference>
<keyword evidence="6" id="KW-0969">Cilium</keyword>
<dbReference type="Pfam" id="PF06429">
    <property type="entry name" value="Flg_bbr_C"/>
    <property type="match status" value="1"/>
</dbReference>
<dbReference type="Pfam" id="PF22692">
    <property type="entry name" value="LlgE_F_G_D1"/>
    <property type="match status" value="1"/>
</dbReference>
<dbReference type="SUPFAM" id="SSF117143">
    <property type="entry name" value="Flagellar hook protein flgE"/>
    <property type="match status" value="1"/>
</dbReference>